<evidence type="ECO:0000313" key="1">
    <source>
        <dbReference type="EMBL" id="GFC77985.1"/>
    </source>
</evidence>
<protein>
    <submittedName>
        <fullName evidence="1">Ribonuclease H-like domain-containing protein</fullName>
    </submittedName>
</protein>
<proteinExistence type="predicted"/>
<accession>A0A699QX12</accession>
<gene>
    <name evidence="1" type="ORF">Tci_849955</name>
</gene>
<comment type="caution">
    <text evidence="1">The sequence shown here is derived from an EMBL/GenBank/DDBJ whole genome shotgun (WGS) entry which is preliminary data.</text>
</comment>
<organism evidence="1">
    <name type="scientific">Tanacetum cinerariifolium</name>
    <name type="common">Dalmatian daisy</name>
    <name type="synonym">Chrysanthemum cinerariifolium</name>
    <dbReference type="NCBI Taxonomy" id="118510"/>
    <lineage>
        <taxon>Eukaryota</taxon>
        <taxon>Viridiplantae</taxon>
        <taxon>Streptophyta</taxon>
        <taxon>Embryophyta</taxon>
        <taxon>Tracheophyta</taxon>
        <taxon>Spermatophyta</taxon>
        <taxon>Magnoliopsida</taxon>
        <taxon>eudicotyledons</taxon>
        <taxon>Gunneridae</taxon>
        <taxon>Pentapetalae</taxon>
        <taxon>asterids</taxon>
        <taxon>campanulids</taxon>
        <taxon>Asterales</taxon>
        <taxon>Asteraceae</taxon>
        <taxon>Asteroideae</taxon>
        <taxon>Anthemideae</taxon>
        <taxon>Anthemidinae</taxon>
        <taxon>Tanacetum</taxon>
    </lineage>
</organism>
<dbReference type="EMBL" id="BKCJ011063534">
    <property type="protein sequence ID" value="GFC77985.1"/>
    <property type="molecule type" value="Genomic_DNA"/>
</dbReference>
<name>A0A699QX12_TANCI</name>
<sequence length="106" mass="11871">EEPKAMVSVDSMLNWNEHEAKNKTEEVEQVYGLMAGLKSDIMVHAGNAAGSVHPATAEFAMIGISPKVDQLEIEELDIKWHMAMLSLRINKFQKKAGMKINFNNKD</sequence>
<feature type="non-terminal residue" evidence="1">
    <location>
        <position position="1"/>
    </location>
</feature>
<reference evidence="1" key="1">
    <citation type="journal article" date="2019" name="Sci. Rep.">
        <title>Draft genome of Tanacetum cinerariifolium, the natural source of mosquito coil.</title>
        <authorList>
            <person name="Yamashiro T."/>
            <person name="Shiraishi A."/>
            <person name="Satake H."/>
            <person name="Nakayama K."/>
        </authorList>
    </citation>
    <scope>NUCLEOTIDE SEQUENCE</scope>
</reference>
<dbReference type="AlphaFoldDB" id="A0A699QX12"/>
<feature type="non-terminal residue" evidence="1">
    <location>
        <position position="106"/>
    </location>
</feature>